<feature type="region of interest" description="Disordered" evidence="1">
    <location>
        <begin position="89"/>
        <end position="187"/>
    </location>
</feature>
<evidence type="ECO:0000313" key="3">
    <source>
        <dbReference type="Proteomes" id="UP001365542"/>
    </source>
</evidence>
<feature type="compositionally biased region" description="Basic and acidic residues" evidence="1">
    <location>
        <begin position="147"/>
        <end position="156"/>
    </location>
</feature>
<name>A0AAV9X3E6_9PEZI</name>
<evidence type="ECO:0000256" key="1">
    <source>
        <dbReference type="SAM" id="MobiDB-lite"/>
    </source>
</evidence>
<accession>A0AAV9X3E6</accession>
<dbReference type="Proteomes" id="UP001365542">
    <property type="component" value="Unassembled WGS sequence"/>
</dbReference>
<dbReference type="AlphaFoldDB" id="A0AAV9X3E6"/>
<evidence type="ECO:0000313" key="2">
    <source>
        <dbReference type="EMBL" id="KAK6535257.1"/>
    </source>
</evidence>
<proteinExistence type="predicted"/>
<dbReference type="EMBL" id="JAVHJO010000010">
    <property type="protein sequence ID" value="KAK6535257.1"/>
    <property type="molecule type" value="Genomic_DNA"/>
</dbReference>
<reference evidence="2 3" key="1">
    <citation type="submission" date="2019-10" db="EMBL/GenBank/DDBJ databases">
        <authorList>
            <person name="Palmer J.M."/>
        </authorList>
    </citation>
    <scope>NUCLEOTIDE SEQUENCE [LARGE SCALE GENOMIC DNA]</scope>
    <source>
        <strain evidence="2 3">TWF694</strain>
    </source>
</reference>
<gene>
    <name evidence="2" type="ORF">TWF694_001725</name>
</gene>
<feature type="compositionally biased region" description="Basic and acidic residues" evidence="1">
    <location>
        <begin position="89"/>
        <end position="104"/>
    </location>
</feature>
<organism evidence="2 3">
    <name type="scientific">Orbilia ellipsospora</name>
    <dbReference type="NCBI Taxonomy" id="2528407"/>
    <lineage>
        <taxon>Eukaryota</taxon>
        <taxon>Fungi</taxon>
        <taxon>Dikarya</taxon>
        <taxon>Ascomycota</taxon>
        <taxon>Pezizomycotina</taxon>
        <taxon>Orbiliomycetes</taxon>
        <taxon>Orbiliales</taxon>
        <taxon>Orbiliaceae</taxon>
        <taxon>Orbilia</taxon>
    </lineage>
</organism>
<sequence>MPRQNESTYLSHPAHIIYHEYCGHILRRVLKPDPADKTQTGCICDMPPEEIWQTKRVERGEATCEIDELMYEARSLPAECNACLEDRMGGGHHATSESESDHGKITSTSSKRVMKSGLRRKASSPKILRVKKKPRCSAVKATPTTRLARELERLGIDSESLASSSGSDSSRRGKKRGRKPKVQSLVVGETIEEQIWKHLRSGPVKNL</sequence>
<comment type="caution">
    <text evidence="2">The sequence shown here is derived from an EMBL/GenBank/DDBJ whole genome shotgun (WGS) entry which is preliminary data.</text>
</comment>
<protein>
    <submittedName>
        <fullName evidence="2">Uncharacterized protein</fullName>
    </submittedName>
</protein>
<keyword evidence="3" id="KW-1185">Reference proteome</keyword>
<feature type="compositionally biased region" description="Basic residues" evidence="1">
    <location>
        <begin position="172"/>
        <end position="181"/>
    </location>
</feature>
<feature type="compositionally biased region" description="Basic residues" evidence="1">
    <location>
        <begin position="112"/>
        <end position="135"/>
    </location>
</feature>